<dbReference type="InterPro" id="IPR013324">
    <property type="entry name" value="RNA_pol_sigma_r3/r4-like"/>
</dbReference>
<evidence type="ECO:0000313" key="9">
    <source>
        <dbReference type="Proteomes" id="UP000185469"/>
    </source>
</evidence>
<evidence type="ECO:0000259" key="7">
    <source>
        <dbReference type="Pfam" id="PF04545"/>
    </source>
</evidence>
<dbReference type="GO" id="GO:0003677">
    <property type="term" value="F:DNA binding"/>
    <property type="evidence" value="ECO:0007669"/>
    <property type="project" value="UniProtKB-KW"/>
</dbReference>
<dbReference type="Gene3D" id="1.10.10.10">
    <property type="entry name" value="Winged helix-like DNA-binding domain superfamily/Winged helix DNA-binding domain"/>
    <property type="match status" value="1"/>
</dbReference>
<accession>A0A1L7CW89</accession>
<dbReference type="EMBL" id="CP009248">
    <property type="protein sequence ID" value="APT90077.1"/>
    <property type="molecule type" value="Genomic_DNA"/>
</dbReference>
<dbReference type="SUPFAM" id="SSF88946">
    <property type="entry name" value="Sigma2 domain of RNA polymerase sigma factors"/>
    <property type="match status" value="1"/>
</dbReference>
<sequence length="189" mass="20244">MADEVDYGTLVPAAAAGDRDAAQRILAAVHPQVVRYCRLRLGADGVVSPEDVAQEISLAVIAALPRYEDRGRPFMAFVYGIASHKVADARRNGGRDLSHAVAEVPEAPDPEADPLQRVLTMDGGNEVRRLLDALGERARDIIILRVFGGYSAEETGAIVGATAGAVRVAQHRALAKMRAILEEEAEVPR</sequence>
<dbReference type="Gene3D" id="1.10.1740.10">
    <property type="match status" value="1"/>
</dbReference>
<dbReference type="InterPro" id="IPR013325">
    <property type="entry name" value="RNA_pol_sigma_r2"/>
</dbReference>
<dbReference type="GO" id="GO:0006352">
    <property type="term" value="P:DNA-templated transcription initiation"/>
    <property type="evidence" value="ECO:0007669"/>
    <property type="project" value="InterPro"/>
</dbReference>
<keyword evidence="4" id="KW-0238">DNA-binding</keyword>
<dbReference type="PANTHER" id="PTHR43133:SF58">
    <property type="entry name" value="ECF RNA POLYMERASE SIGMA FACTOR SIGD"/>
    <property type="match status" value="1"/>
</dbReference>
<evidence type="ECO:0000313" key="8">
    <source>
        <dbReference type="EMBL" id="APT90077.1"/>
    </source>
</evidence>
<dbReference type="Proteomes" id="UP000185469">
    <property type="component" value="Chromosome"/>
</dbReference>
<proteinExistence type="inferred from homology"/>
<dbReference type="InterPro" id="IPR007627">
    <property type="entry name" value="RNA_pol_sigma70_r2"/>
</dbReference>
<protein>
    <submittedName>
        <fullName evidence="8">RNA polymerase sigma factor SigD</fullName>
    </submittedName>
</protein>
<dbReference type="InterPro" id="IPR039425">
    <property type="entry name" value="RNA_pol_sigma-70-like"/>
</dbReference>
<dbReference type="KEGG" id="csph:CSPHI_02180"/>
<evidence type="ECO:0000259" key="6">
    <source>
        <dbReference type="Pfam" id="PF04542"/>
    </source>
</evidence>
<keyword evidence="5" id="KW-0804">Transcription</keyword>
<dbReference type="NCBIfam" id="NF007230">
    <property type="entry name" value="PRK09648.1"/>
    <property type="match status" value="1"/>
</dbReference>
<dbReference type="OrthoDB" id="160825at2"/>
<dbReference type="InterPro" id="IPR014284">
    <property type="entry name" value="RNA_pol_sigma-70_dom"/>
</dbReference>
<dbReference type="GO" id="GO:0016987">
    <property type="term" value="F:sigma factor activity"/>
    <property type="evidence" value="ECO:0007669"/>
    <property type="project" value="UniProtKB-KW"/>
</dbReference>
<dbReference type="Pfam" id="PF04545">
    <property type="entry name" value="Sigma70_r4"/>
    <property type="match status" value="1"/>
</dbReference>
<evidence type="ECO:0000256" key="1">
    <source>
        <dbReference type="ARBA" id="ARBA00010641"/>
    </source>
</evidence>
<dbReference type="InterPro" id="IPR036388">
    <property type="entry name" value="WH-like_DNA-bd_sf"/>
</dbReference>
<dbReference type="PANTHER" id="PTHR43133">
    <property type="entry name" value="RNA POLYMERASE ECF-TYPE SIGMA FACTO"/>
    <property type="match status" value="1"/>
</dbReference>
<reference evidence="8 9" key="1">
    <citation type="submission" date="2014-08" db="EMBL/GenBank/DDBJ databases">
        <title>Complete genome sequence of Corynebacterium sphenisci CECT 5990(T) (=DSM 44792(T)), isolated from healthy wild penguins.</title>
        <authorList>
            <person name="Ruckert C."/>
            <person name="Albersmeier A."/>
            <person name="Winkler A."/>
            <person name="Kalinowski J."/>
        </authorList>
    </citation>
    <scope>NUCLEOTIDE SEQUENCE [LARGE SCALE GENOMIC DNA]</scope>
    <source>
        <strain evidence="8 9">DSM 44792</strain>
    </source>
</reference>
<evidence type="ECO:0000256" key="4">
    <source>
        <dbReference type="ARBA" id="ARBA00023125"/>
    </source>
</evidence>
<dbReference type="NCBIfam" id="TIGR02937">
    <property type="entry name" value="sigma70-ECF"/>
    <property type="match status" value="1"/>
</dbReference>
<keyword evidence="2" id="KW-0805">Transcription regulation</keyword>
<keyword evidence="3" id="KW-0731">Sigma factor</keyword>
<dbReference type="AlphaFoldDB" id="A0A1L7CW89"/>
<evidence type="ECO:0000256" key="3">
    <source>
        <dbReference type="ARBA" id="ARBA00023082"/>
    </source>
</evidence>
<dbReference type="STRING" id="1437874.CSPHI_02180"/>
<feature type="domain" description="RNA polymerase sigma-70 region 2" evidence="6">
    <location>
        <begin position="28"/>
        <end position="94"/>
    </location>
</feature>
<dbReference type="InterPro" id="IPR007630">
    <property type="entry name" value="RNA_pol_sigma70_r4"/>
</dbReference>
<name>A0A1L7CW89_9CORY</name>
<dbReference type="Pfam" id="PF04542">
    <property type="entry name" value="Sigma70_r2"/>
    <property type="match status" value="1"/>
</dbReference>
<comment type="similarity">
    <text evidence="1">Belongs to the sigma-70 factor family. ECF subfamily.</text>
</comment>
<dbReference type="CDD" id="cd06171">
    <property type="entry name" value="Sigma70_r4"/>
    <property type="match status" value="1"/>
</dbReference>
<feature type="domain" description="RNA polymerase sigma-70 region 4" evidence="7">
    <location>
        <begin position="130"/>
        <end position="179"/>
    </location>
</feature>
<evidence type="ECO:0000256" key="5">
    <source>
        <dbReference type="ARBA" id="ARBA00023163"/>
    </source>
</evidence>
<keyword evidence="9" id="KW-1185">Reference proteome</keyword>
<evidence type="ECO:0000256" key="2">
    <source>
        <dbReference type="ARBA" id="ARBA00023015"/>
    </source>
</evidence>
<gene>
    <name evidence="8" type="ORF">CSPHI_02180</name>
</gene>
<dbReference type="SUPFAM" id="SSF88659">
    <property type="entry name" value="Sigma3 and sigma4 domains of RNA polymerase sigma factors"/>
    <property type="match status" value="1"/>
</dbReference>
<organism evidence="8 9">
    <name type="scientific">Corynebacterium sphenisci DSM 44792</name>
    <dbReference type="NCBI Taxonomy" id="1437874"/>
    <lineage>
        <taxon>Bacteria</taxon>
        <taxon>Bacillati</taxon>
        <taxon>Actinomycetota</taxon>
        <taxon>Actinomycetes</taxon>
        <taxon>Mycobacteriales</taxon>
        <taxon>Corynebacteriaceae</taxon>
        <taxon>Corynebacterium</taxon>
    </lineage>
</organism>